<feature type="compositionally biased region" description="Basic and acidic residues" evidence="1">
    <location>
        <begin position="8"/>
        <end position="17"/>
    </location>
</feature>
<gene>
    <name evidence="2" type="ORF">MAR_034209</name>
</gene>
<evidence type="ECO:0000313" key="3">
    <source>
        <dbReference type="Proteomes" id="UP001164746"/>
    </source>
</evidence>
<proteinExistence type="predicted"/>
<evidence type="ECO:0000313" key="2">
    <source>
        <dbReference type="EMBL" id="WAR31667.1"/>
    </source>
</evidence>
<protein>
    <submittedName>
        <fullName evidence="2">Uncharacterized protein</fullName>
    </submittedName>
</protein>
<accession>A0ABY7GCN1</accession>
<name>A0ABY7GCN1_MYAAR</name>
<evidence type="ECO:0000256" key="1">
    <source>
        <dbReference type="SAM" id="MobiDB-lite"/>
    </source>
</evidence>
<organism evidence="2 3">
    <name type="scientific">Mya arenaria</name>
    <name type="common">Soft-shell clam</name>
    <dbReference type="NCBI Taxonomy" id="6604"/>
    <lineage>
        <taxon>Eukaryota</taxon>
        <taxon>Metazoa</taxon>
        <taxon>Spiralia</taxon>
        <taxon>Lophotrochozoa</taxon>
        <taxon>Mollusca</taxon>
        <taxon>Bivalvia</taxon>
        <taxon>Autobranchia</taxon>
        <taxon>Heteroconchia</taxon>
        <taxon>Euheterodonta</taxon>
        <taxon>Imparidentia</taxon>
        <taxon>Neoheterodontei</taxon>
        <taxon>Myida</taxon>
        <taxon>Myoidea</taxon>
        <taxon>Myidae</taxon>
        <taxon>Mya</taxon>
    </lineage>
</organism>
<keyword evidence="3" id="KW-1185">Reference proteome</keyword>
<dbReference type="Proteomes" id="UP001164746">
    <property type="component" value="Chromosome 17"/>
</dbReference>
<reference evidence="2" key="1">
    <citation type="submission" date="2022-11" db="EMBL/GenBank/DDBJ databases">
        <title>Centuries of genome instability and evolution in soft-shell clam transmissible cancer (bioRxiv).</title>
        <authorList>
            <person name="Hart S.F.M."/>
            <person name="Yonemitsu M.A."/>
            <person name="Giersch R.M."/>
            <person name="Beal B.F."/>
            <person name="Arriagada G."/>
            <person name="Davis B.W."/>
            <person name="Ostrander E.A."/>
            <person name="Goff S.P."/>
            <person name="Metzger M.J."/>
        </authorList>
    </citation>
    <scope>NUCLEOTIDE SEQUENCE</scope>
    <source>
        <strain evidence="2">MELC-2E11</strain>
        <tissue evidence="2">Siphon/mantle</tissue>
    </source>
</reference>
<dbReference type="EMBL" id="CP111028">
    <property type="protein sequence ID" value="WAR31667.1"/>
    <property type="molecule type" value="Genomic_DNA"/>
</dbReference>
<sequence length="199" mass="20632">MEMNGYIRGDEASHPRDSGYTPDLTPMETPELGPGESKFTEISTGDMDVEPDGWKITTQTPDETVGYQPAGNNGINGEDYRDNRNKYGSTVQYYGTGEDAELCCWLCTGLHHQCCHSSDPDSVGCCSCDPGCGCCDGDVGCCPGDVTSGCGQCHLCKDCGNCGTCDCLSGACDGCDCGGMDCGGCDCGGCDCSGGCVIL</sequence>
<feature type="region of interest" description="Disordered" evidence="1">
    <location>
        <begin position="1"/>
        <end position="79"/>
    </location>
</feature>